<evidence type="ECO:0008006" key="4">
    <source>
        <dbReference type="Google" id="ProtNLM"/>
    </source>
</evidence>
<dbReference type="Pfam" id="PF10326">
    <property type="entry name" value="7TM_GPCR_Str"/>
    <property type="match status" value="1"/>
</dbReference>
<proteinExistence type="predicted"/>
<feature type="transmembrane region" description="Helical" evidence="1">
    <location>
        <begin position="228"/>
        <end position="253"/>
    </location>
</feature>
<dbReference type="PANTHER" id="PTHR45907:SF16">
    <property type="entry name" value="SERPENTINE RECEPTOR, CLASS J"/>
    <property type="match status" value="1"/>
</dbReference>
<feature type="transmembrane region" description="Helical" evidence="1">
    <location>
        <begin position="120"/>
        <end position="143"/>
    </location>
</feature>
<keyword evidence="1" id="KW-1133">Transmembrane helix</keyword>
<reference evidence="2" key="1">
    <citation type="submission" date="2020-09" db="EMBL/GenBank/DDBJ databases">
        <authorList>
            <person name="Kikuchi T."/>
        </authorList>
    </citation>
    <scope>NUCLEOTIDE SEQUENCE</scope>
    <source>
        <strain evidence="2">SH1</strain>
    </source>
</reference>
<feature type="transmembrane region" description="Helical" evidence="1">
    <location>
        <begin position="72"/>
        <end position="100"/>
    </location>
</feature>
<dbReference type="AlphaFoldDB" id="A0A811JVN6"/>
<dbReference type="EMBL" id="CAJFDH010000001">
    <property type="protein sequence ID" value="CAD5207360.1"/>
    <property type="molecule type" value="Genomic_DNA"/>
</dbReference>
<dbReference type="EMBL" id="CAJFCW020000001">
    <property type="protein sequence ID" value="CAG9085326.1"/>
    <property type="molecule type" value="Genomic_DNA"/>
</dbReference>
<name>A0A811JVN6_9BILA</name>
<dbReference type="Proteomes" id="UP000783686">
    <property type="component" value="Unassembled WGS sequence"/>
</dbReference>
<evidence type="ECO:0000313" key="3">
    <source>
        <dbReference type="Proteomes" id="UP000614601"/>
    </source>
</evidence>
<organism evidence="2 3">
    <name type="scientific">Bursaphelenchus okinawaensis</name>
    <dbReference type="NCBI Taxonomy" id="465554"/>
    <lineage>
        <taxon>Eukaryota</taxon>
        <taxon>Metazoa</taxon>
        <taxon>Ecdysozoa</taxon>
        <taxon>Nematoda</taxon>
        <taxon>Chromadorea</taxon>
        <taxon>Rhabditida</taxon>
        <taxon>Tylenchina</taxon>
        <taxon>Tylenchomorpha</taxon>
        <taxon>Aphelenchoidea</taxon>
        <taxon>Aphelenchoididae</taxon>
        <taxon>Bursaphelenchus</taxon>
    </lineage>
</organism>
<dbReference type="PANTHER" id="PTHR45907">
    <property type="entry name" value="SERPENTINE RECEPTOR, CLASS J"/>
    <property type="match status" value="1"/>
</dbReference>
<protein>
    <recommendedName>
        <fullName evidence="4">G_PROTEIN_RECEP_F1_2 domain-containing protein</fullName>
    </recommendedName>
</protein>
<dbReference type="InterPro" id="IPR019423">
    <property type="entry name" value="7TM_GPCR_serpentine_rcpt_Srj"/>
</dbReference>
<dbReference type="OrthoDB" id="5825336at2759"/>
<dbReference type="InterPro" id="IPR019428">
    <property type="entry name" value="7TM_GPCR_serpentine_rcpt_Str"/>
</dbReference>
<keyword evidence="1" id="KW-0812">Transmembrane</keyword>
<feature type="transmembrane region" description="Helical" evidence="1">
    <location>
        <begin position="183"/>
        <end position="207"/>
    </location>
</feature>
<gene>
    <name evidence="2" type="ORF">BOKJ2_LOCUS2044</name>
</gene>
<feature type="transmembrane region" description="Helical" evidence="1">
    <location>
        <begin position="6"/>
        <end position="21"/>
    </location>
</feature>
<evidence type="ECO:0000313" key="2">
    <source>
        <dbReference type="EMBL" id="CAD5207360.1"/>
    </source>
</evidence>
<sequence>MEVIYGVVSILLNGAVLIVATQKHKGIFNSYSTLVICTTFTDLCFSIINLIVMEVPECRDSGIFFFNDNPLISGASSATALKLTSLWLLGVYTSIMNIGFQFYHRYKVIAKGCPGSRKEVFISFGICLSISFVLSFSEIFTLIPGRENENYVKELEDDIMFDGKVVSFSVSDPKNPKCLFHLMLSQIFITAVYGTVIYCSVSIMKALGSAGSKMSKNTIQGNRTLNRAMFIQAVFPFVLIGIPYVFGLLGTFLHIKLPVVALVGSLLMAFLPIANALTLLTTIPSYRRKFFEILGIKGSKIQSSTTQISRTKVSDTNEAL</sequence>
<accession>A0A811JVN6</accession>
<keyword evidence="3" id="KW-1185">Reference proteome</keyword>
<dbReference type="Gene3D" id="1.20.1070.10">
    <property type="entry name" value="Rhodopsin 7-helix transmembrane proteins"/>
    <property type="match status" value="1"/>
</dbReference>
<feature type="transmembrane region" description="Helical" evidence="1">
    <location>
        <begin position="33"/>
        <end position="52"/>
    </location>
</feature>
<keyword evidence="1" id="KW-0472">Membrane</keyword>
<dbReference type="SUPFAM" id="SSF81321">
    <property type="entry name" value="Family A G protein-coupled receptor-like"/>
    <property type="match status" value="1"/>
</dbReference>
<dbReference type="Proteomes" id="UP000614601">
    <property type="component" value="Unassembled WGS sequence"/>
</dbReference>
<comment type="caution">
    <text evidence="2">The sequence shown here is derived from an EMBL/GenBank/DDBJ whole genome shotgun (WGS) entry which is preliminary data.</text>
</comment>
<feature type="transmembrane region" description="Helical" evidence="1">
    <location>
        <begin position="259"/>
        <end position="280"/>
    </location>
</feature>
<evidence type="ECO:0000256" key="1">
    <source>
        <dbReference type="SAM" id="Phobius"/>
    </source>
</evidence>